<comment type="caution">
    <text evidence="1">The sequence shown here is derived from an EMBL/GenBank/DDBJ whole genome shotgun (WGS) entry which is preliminary data.</text>
</comment>
<accession>A0ABT9MM14</accession>
<protein>
    <recommendedName>
        <fullName evidence="3">N-acetyltransferase domain-containing protein</fullName>
    </recommendedName>
</protein>
<sequence>MKIVPGSPGLEDAVGSFLVMEANWPEHATSFAGCVWFAALDDNVEDADDYEVIGMIYGHTLPEAEAVEHVRSGDRTGPVFWVDLVAVTRPGIRLGTCLMQRLVDSVAPEHGLILLSIDKERPNRAAREKFARECGFVVRQAGPEPVWSADSTTVIAAVAERLAGRSPCP</sequence>
<organism evidence="1 2">
    <name type="scientific">Catenuloplanes nepalensis</name>
    <dbReference type="NCBI Taxonomy" id="587533"/>
    <lineage>
        <taxon>Bacteria</taxon>
        <taxon>Bacillati</taxon>
        <taxon>Actinomycetota</taxon>
        <taxon>Actinomycetes</taxon>
        <taxon>Micromonosporales</taxon>
        <taxon>Micromonosporaceae</taxon>
        <taxon>Catenuloplanes</taxon>
    </lineage>
</organism>
<keyword evidence="2" id="KW-1185">Reference proteome</keyword>
<evidence type="ECO:0008006" key="3">
    <source>
        <dbReference type="Google" id="ProtNLM"/>
    </source>
</evidence>
<evidence type="ECO:0000313" key="1">
    <source>
        <dbReference type="EMBL" id="MDP9792462.1"/>
    </source>
</evidence>
<dbReference type="Proteomes" id="UP001240984">
    <property type="component" value="Unassembled WGS sequence"/>
</dbReference>
<reference evidence="1 2" key="1">
    <citation type="submission" date="2023-07" db="EMBL/GenBank/DDBJ databases">
        <title>Sequencing the genomes of 1000 actinobacteria strains.</title>
        <authorList>
            <person name="Klenk H.-P."/>
        </authorList>
    </citation>
    <scope>NUCLEOTIDE SEQUENCE [LARGE SCALE GENOMIC DNA]</scope>
    <source>
        <strain evidence="1 2">DSM 44710</strain>
    </source>
</reference>
<gene>
    <name evidence="1" type="ORF">J2S43_000974</name>
</gene>
<evidence type="ECO:0000313" key="2">
    <source>
        <dbReference type="Proteomes" id="UP001240984"/>
    </source>
</evidence>
<name>A0ABT9MM14_9ACTN</name>
<dbReference type="RefSeq" id="WP_306827346.1">
    <property type="nucleotide sequence ID" value="NZ_JAUSRA010000001.1"/>
</dbReference>
<proteinExistence type="predicted"/>
<dbReference type="EMBL" id="JAUSRA010000001">
    <property type="protein sequence ID" value="MDP9792462.1"/>
    <property type="molecule type" value="Genomic_DNA"/>
</dbReference>